<dbReference type="Proteomes" id="UP000078200">
    <property type="component" value="Unassembled WGS sequence"/>
</dbReference>
<dbReference type="SUPFAM" id="SSF52833">
    <property type="entry name" value="Thioredoxin-like"/>
    <property type="match status" value="1"/>
</dbReference>
<dbReference type="InterPro" id="IPR036249">
    <property type="entry name" value="Thioredoxin-like_sf"/>
</dbReference>
<dbReference type="EnsemblMetazoa" id="GAUT006817-RA">
    <property type="protein sequence ID" value="GAUT006817-PA"/>
    <property type="gene ID" value="GAUT006817"/>
</dbReference>
<feature type="signal peptide" evidence="2">
    <location>
        <begin position="1"/>
        <end position="24"/>
    </location>
</feature>
<evidence type="ECO:0000313" key="4">
    <source>
        <dbReference type="EnsemblMetazoa" id="GAUT006817-PA"/>
    </source>
</evidence>
<reference evidence="4" key="1">
    <citation type="submission" date="2020-05" db="UniProtKB">
        <authorList>
            <consortium name="EnsemblMetazoa"/>
        </authorList>
    </citation>
    <scope>IDENTIFICATION</scope>
    <source>
        <strain evidence="4">TTRI</strain>
    </source>
</reference>
<sequence>MQYNQSRTMIAALLFLTIPIECSSKRKAVVLSLGAVLIKSRFQEVLVQAPGKPIDEKLYHLENLRADNLVVMRKRRIGYMRELNKKKQKWLKNGHGTYSQLADEKEFFEISNKCPDIVCHFYRDGNECCRVVDSHLNVLAGKHIGAKFCKVNLEKSPFLSKRLRMKVIPTIVVIRKGKIEDFIVGFSDLGNCDNFGTDMLEWRLAQSGVIGYKGDLMTQPVMKRKFFENRAQMNMRDGYEPDGSETDSHD</sequence>
<proteinExistence type="inferred from homology"/>
<dbReference type="AlphaFoldDB" id="A0A1A9UJH5"/>
<name>A0A1A9UJH5_GLOAU</name>
<dbReference type="Pfam" id="PF02114">
    <property type="entry name" value="Phosducin"/>
    <property type="match status" value="1"/>
</dbReference>
<evidence type="ECO:0000313" key="5">
    <source>
        <dbReference type="Proteomes" id="UP000078200"/>
    </source>
</evidence>
<protein>
    <submittedName>
        <fullName evidence="4">Phosducin domain-containing protein</fullName>
    </submittedName>
</protein>
<feature type="domain" description="Phosducin" evidence="3">
    <location>
        <begin position="71"/>
        <end position="210"/>
    </location>
</feature>
<dbReference type="CDD" id="cd02989">
    <property type="entry name" value="Phd_like_TxnDC9"/>
    <property type="match status" value="1"/>
</dbReference>
<evidence type="ECO:0000259" key="3">
    <source>
        <dbReference type="Pfam" id="PF02114"/>
    </source>
</evidence>
<dbReference type="Gene3D" id="3.40.30.10">
    <property type="entry name" value="Glutaredoxin"/>
    <property type="match status" value="1"/>
</dbReference>
<accession>A0A1A9UJH5</accession>
<dbReference type="VEuPathDB" id="VectorBase:GAUT006817"/>
<comment type="similarity">
    <text evidence="1">Belongs to the phosducin family.</text>
</comment>
<organism evidence="4 5">
    <name type="scientific">Glossina austeni</name>
    <name type="common">Savannah tsetse fly</name>
    <dbReference type="NCBI Taxonomy" id="7395"/>
    <lineage>
        <taxon>Eukaryota</taxon>
        <taxon>Metazoa</taxon>
        <taxon>Ecdysozoa</taxon>
        <taxon>Arthropoda</taxon>
        <taxon>Hexapoda</taxon>
        <taxon>Insecta</taxon>
        <taxon>Pterygota</taxon>
        <taxon>Neoptera</taxon>
        <taxon>Endopterygota</taxon>
        <taxon>Diptera</taxon>
        <taxon>Brachycera</taxon>
        <taxon>Muscomorpha</taxon>
        <taxon>Hippoboscoidea</taxon>
        <taxon>Glossinidae</taxon>
        <taxon>Glossina</taxon>
    </lineage>
</organism>
<keyword evidence="5" id="KW-1185">Reference proteome</keyword>
<evidence type="ECO:0000256" key="1">
    <source>
        <dbReference type="ARBA" id="ARBA00009686"/>
    </source>
</evidence>
<feature type="chain" id="PRO_5008398613" evidence="2">
    <location>
        <begin position="25"/>
        <end position="250"/>
    </location>
</feature>
<dbReference type="STRING" id="7395.A0A1A9UJH5"/>
<dbReference type="PANTHER" id="PTHR21148">
    <property type="entry name" value="THIOREDOXIN DOMAIN-CONTAINING PROTEIN 9"/>
    <property type="match status" value="1"/>
</dbReference>
<dbReference type="InterPro" id="IPR024253">
    <property type="entry name" value="Phosducin_thioredoxin-like_dom"/>
</dbReference>
<evidence type="ECO:0000256" key="2">
    <source>
        <dbReference type="SAM" id="SignalP"/>
    </source>
</evidence>
<keyword evidence="2" id="KW-0732">Signal</keyword>